<keyword evidence="1" id="KW-0732">Signal</keyword>
<dbReference type="AlphaFoldDB" id="A0AAV9XZZ8"/>
<comment type="caution">
    <text evidence="2">The sequence shown here is derived from an EMBL/GenBank/DDBJ whole genome shotgun (WGS) entry which is preliminary data.</text>
</comment>
<proteinExistence type="predicted"/>
<name>A0AAV9XZZ8_9CRYT</name>
<feature type="signal peptide" evidence="1">
    <location>
        <begin position="1"/>
        <end position="20"/>
    </location>
</feature>
<dbReference type="Gene3D" id="3.40.50.1820">
    <property type="entry name" value="alpha/beta hydrolase"/>
    <property type="match status" value="1"/>
</dbReference>
<dbReference type="EMBL" id="JAWDEY010000010">
    <property type="protein sequence ID" value="KAK6589899.1"/>
    <property type="molecule type" value="Genomic_DNA"/>
</dbReference>
<dbReference type="SUPFAM" id="SSF53474">
    <property type="entry name" value="alpha/beta-Hydrolases"/>
    <property type="match status" value="1"/>
</dbReference>
<dbReference type="InterPro" id="IPR029058">
    <property type="entry name" value="AB_hydrolase_fold"/>
</dbReference>
<evidence type="ECO:0000313" key="3">
    <source>
        <dbReference type="Proteomes" id="UP001311799"/>
    </source>
</evidence>
<evidence type="ECO:0000313" key="2">
    <source>
        <dbReference type="EMBL" id="KAK6589899.1"/>
    </source>
</evidence>
<accession>A0AAV9XZZ8</accession>
<evidence type="ECO:0000256" key="1">
    <source>
        <dbReference type="SAM" id="SignalP"/>
    </source>
</evidence>
<sequence length="325" mass="37213">MDPVRVLFLLFIFFCFGVLAEINLNDETIDIEQSDYDYLRNLKNSVTPIKLGTFGHLSRTKTPKYTVIFMHGFVIRSETFYPLTNKFFVRLVRHLDHYDQSYSNNVQLIAPNWHKEFIPYSEQVPQEMISAFRSGRPDPKQYLLQTVSIIAFINSLLRRGVIHSLEFTGIHGNCLGGIIGIAASLGLRSNLGAVAICSSALFHPDLIRRKILRRSCLKASFLIIQAEGDQLIYPKFSTVTEAVLKEWGARNVILHKAKGAHFPVMAKHLYTGFRFIASVLCKRPEIFRLEDSYNKKLIEMTKRRVEDITTIVSIVENETNIKSKL</sequence>
<dbReference type="Proteomes" id="UP001311799">
    <property type="component" value="Unassembled WGS sequence"/>
</dbReference>
<reference evidence="2 3" key="1">
    <citation type="submission" date="2023-10" db="EMBL/GenBank/DDBJ databases">
        <title>Comparative genomics analysis reveals potential genetic determinants of host preference in Cryptosporidium xiaoi.</title>
        <authorList>
            <person name="Xiao L."/>
            <person name="Li J."/>
        </authorList>
    </citation>
    <scope>NUCLEOTIDE SEQUENCE [LARGE SCALE GENOMIC DNA]</scope>
    <source>
        <strain evidence="2 3">52996</strain>
    </source>
</reference>
<gene>
    <name evidence="2" type="ORF">RS030_192971</name>
</gene>
<organism evidence="2 3">
    <name type="scientific">Cryptosporidium xiaoi</name>
    <dbReference type="NCBI Taxonomy" id="659607"/>
    <lineage>
        <taxon>Eukaryota</taxon>
        <taxon>Sar</taxon>
        <taxon>Alveolata</taxon>
        <taxon>Apicomplexa</taxon>
        <taxon>Conoidasida</taxon>
        <taxon>Coccidia</taxon>
        <taxon>Eucoccidiorida</taxon>
        <taxon>Eimeriorina</taxon>
        <taxon>Cryptosporidiidae</taxon>
        <taxon>Cryptosporidium</taxon>
    </lineage>
</organism>
<feature type="chain" id="PRO_5043866596" description="Phospholipase/carboxylesterase/thioesterase domain-containing protein" evidence="1">
    <location>
        <begin position="21"/>
        <end position="325"/>
    </location>
</feature>
<protein>
    <recommendedName>
        <fullName evidence="4">Phospholipase/carboxylesterase/thioesterase domain-containing protein</fullName>
    </recommendedName>
</protein>
<keyword evidence="3" id="KW-1185">Reference proteome</keyword>
<evidence type="ECO:0008006" key="4">
    <source>
        <dbReference type="Google" id="ProtNLM"/>
    </source>
</evidence>